<dbReference type="Gene3D" id="1.20.1050.20">
    <property type="entry name" value="STAT transcription factor, all-alpha domain"/>
    <property type="match status" value="1"/>
</dbReference>
<dbReference type="InterPro" id="IPR013799">
    <property type="entry name" value="STAT_TF_prot_interaction"/>
</dbReference>
<dbReference type="Pfam" id="PF02865">
    <property type="entry name" value="STAT_int"/>
    <property type="match status" value="1"/>
</dbReference>
<dbReference type="FunFam" id="1.10.238.10:FF:000029">
    <property type="entry name" value="Signal transducer and transcription activator 6"/>
    <property type="match status" value="1"/>
</dbReference>
<evidence type="ECO:0000259" key="16">
    <source>
        <dbReference type="PROSITE" id="PS50001"/>
    </source>
</evidence>
<evidence type="ECO:0000256" key="2">
    <source>
        <dbReference type="ARBA" id="ARBA00004496"/>
    </source>
</evidence>
<keyword evidence="10 13" id="KW-0804">Transcription</keyword>
<evidence type="ECO:0000256" key="13">
    <source>
        <dbReference type="RuleBase" id="RU046415"/>
    </source>
</evidence>
<keyword evidence="14" id="KW-0175">Coiled coil</keyword>
<dbReference type="Gene3D" id="2.60.40.630">
    <property type="entry name" value="STAT transcription factor, DNA-binding domain"/>
    <property type="match status" value="1"/>
</dbReference>
<evidence type="ECO:0000256" key="6">
    <source>
        <dbReference type="ARBA" id="ARBA00022999"/>
    </source>
</evidence>
<dbReference type="Gene3D" id="1.10.532.10">
    <property type="entry name" value="STAT transcription factor, N-terminal domain"/>
    <property type="match status" value="1"/>
</dbReference>
<dbReference type="InterPro" id="IPR036860">
    <property type="entry name" value="SH2_dom_sf"/>
</dbReference>
<dbReference type="InterPro" id="IPR013800">
    <property type="entry name" value="STAT_TF_alpha"/>
</dbReference>
<evidence type="ECO:0000256" key="11">
    <source>
        <dbReference type="ARBA" id="ARBA00023242"/>
    </source>
</evidence>
<dbReference type="SUPFAM" id="SSF47655">
    <property type="entry name" value="STAT"/>
    <property type="match status" value="1"/>
</dbReference>
<dbReference type="SUPFAM" id="SSF49417">
    <property type="entry name" value="p53-like transcription factors"/>
    <property type="match status" value="1"/>
</dbReference>
<gene>
    <name evidence="17" type="primary">STAT6</name>
    <name evidence="17" type="ORF">N1851_003598</name>
</gene>
<dbReference type="Pfam" id="PF21354">
    <property type="entry name" value="STAT_linker"/>
    <property type="match status" value="1"/>
</dbReference>
<dbReference type="Pfam" id="PF00017">
    <property type="entry name" value="SH2"/>
    <property type="match status" value="1"/>
</dbReference>
<dbReference type="GO" id="GO:0007166">
    <property type="term" value="P:cell surface receptor signaling pathway"/>
    <property type="evidence" value="ECO:0007669"/>
    <property type="project" value="UniProtKB-ARBA"/>
</dbReference>
<evidence type="ECO:0000256" key="15">
    <source>
        <dbReference type="SAM" id="MobiDB-lite"/>
    </source>
</evidence>
<dbReference type="InterPro" id="IPR015988">
    <property type="entry name" value="STAT_TF_CC"/>
</dbReference>
<dbReference type="GO" id="GO:0005634">
    <property type="term" value="C:nucleus"/>
    <property type="evidence" value="ECO:0007669"/>
    <property type="project" value="UniProtKB-SubCell"/>
</dbReference>
<dbReference type="SMART" id="SM00964">
    <property type="entry name" value="STAT_int"/>
    <property type="match status" value="1"/>
</dbReference>
<reference evidence="17" key="1">
    <citation type="journal article" date="2023" name="Front. Mar. Sci.">
        <title>A new Merluccius polli reference genome to investigate the effects of global change in West African waters.</title>
        <authorList>
            <person name="Mateo J.L."/>
            <person name="Blanco-Fernandez C."/>
            <person name="Garcia-Vazquez E."/>
            <person name="Machado-Schiaffino G."/>
        </authorList>
    </citation>
    <scope>NUCLEOTIDE SEQUENCE</scope>
    <source>
        <strain evidence="17">C29</strain>
        <tissue evidence="17">Fin</tissue>
    </source>
</reference>
<evidence type="ECO:0000256" key="3">
    <source>
        <dbReference type="ARBA" id="ARBA00005586"/>
    </source>
</evidence>
<keyword evidence="11 13" id="KW-0539">Nucleus</keyword>
<dbReference type="GO" id="GO:0005737">
    <property type="term" value="C:cytoplasm"/>
    <property type="evidence" value="ECO:0007669"/>
    <property type="project" value="UniProtKB-SubCell"/>
</dbReference>
<dbReference type="InterPro" id="IPR048988">
    <property type="entry name" value="STAT_linker"/>
</dbReference>
<dbReference type="EMBL" id="JAOPHQ010000572">
    <property type="protein sequence ID" value="KAK0154286.1"/>
    <property type="molecule type" value="Genomic_DNA"/>
</dbReference>
<dbReference type="Pfam" id="PF02864">
    <property type="entry name" value="STAT_bind"/>
    <property type="match status" value="1"/>
</dbReference>
<evidence type="ECO:0000256" key="7">
    <source>
        <dbReference type="ARBA" id="ARBA00023015"/>
    </source>
</evidence>
<comment type="similarity">
    <text evidence="3 13">Belongs to the transcription factor STAT family.</text>
</comment>
<dbReference type="GO" id="GO:0001228">
    <property type="term" value="F:DNA-binding transcription activator activity, RNA polymerase II-specific"/>
    <property type="evidence" value="ECO:0007669"/>
    <property type="project" value="UniProtKB-ARBA"/>
</dbReference>
<proteinExistence type="inferred from homology"/>
<dbReference type="InterPro" id="IPR008967">
    <property type="entry name" value="p53-like_TF_DNA-bd_sf"/>
</dbReference>
<dbReference type="FunFam" id="3.30.505.10:FF:000126">
    <property type="entry name" value="Signal transducer and activator of transcription"/>
    <property type="match status" value="1"/>
</dbReference>
<evidence type="ECO:0000256" key="5">
    <source>
        <dbReference type="ARBA" id="ARBA00022553"/>
    </source>
</evidence>
<dbReference type="SUPFAM" id="SSF55550">
    <property type="entry name" value="SH2 domain"/>
    <property type="match status" value="1"/>
</dbReference>
<dbReference type="InterPro" id="IPR000980">
    <property type="entry name" value="SH2"/>
</dbReference>
<feature type="domain" description="SH2" evidence="16">
    <location>
        <begin position="581"/>
        <end position="721"/>
    </location>
</feature>
<evidence type="ECO:0000256" key="1">
    <source>
        <dbReference type="ARBA" id="ARBA00004123"/>
    </source>
</evidence>
<feature type="coiled-coil region" evidence="14">
    <location>
        <begin position="180"/>
        <end position="240"/>
    </location>
</feature>
<evidence type="ECO:0000256" key="12">
    <source>
        <dbReference type="PROSITE-ProRule" id="PRU00191"/>
    </source>
</evidence>
<protein>
    <recommendedName>
        <fullName evidence="13">Signal transducer and activator of transcription</fullName>
    </recommendedName>
</protein>
<evidence type="ECO:0000256" key="14">
    <source>
        <dbReference type="SAM" id="Coils"/>
    </source>
</evidence>
<keyword evidence="9 13" id="KW-0010">Activator</keyword>
<dbReference type="Pfam" id="PF01017">
    <property type="entry name" value="STAT_alpha"/>
    <property type="match status" value="1"/>
</dbReference>
<evidence type="ECO:0000256" key="10">
    <source>
        <dbReference type="ARBA" id="ARBA00023163"/>
    </source>
</evidence>
<dbReference type="CDD" id="cd16856">
    <property type="entry name" value="STAT6_CCD"/>
    <property type="match status" value="1"/>
</dbReference>
<dbReference type="GO" id="GO:0000977">
    <property type="term" value="F:RNA polymerase II transcription regulatory region sequence-specific DNA binding"/>
    <property type="evidence" value="ECO:0007669"/>
    <property type="project" value="UniProtKB-ARBA"/>
</dbReference>
<dbReference type="AlphaFoldDB" id="A0AA47N9W1"/>
<evidence type="ECO:0000256" key="9">
    <source>
        <dbReference type="ARBA" id="ARBA00023159"/>
    </source>
</evidence>
<keyword evidence="5 13" id="KW-0597">Phosphoprotein</keyword>
<dbReference type="PANTHER" id="PTHR11801">
    <property type="entry name" value="SIGNAL TRANSDUCER AND ACTIVATOR OF TRANSCRIPTION"/>
    <property type="match status" value="1"/>
</dbReference>
<comment type="caution">
    <text evidence="17">The sequence shown here is derived from an EMBL/GenBank/DDBJ whole genome shotgun (WGS) entry which is preliminary data.</text>
</comment>
<dbReference type="InterPro" id="IPR013801">
    <property type="entry name" value="STAT_TF_DNA-bd"/>
</dbReference>
<keyword evidence="6 12" id="KW-0727">SH2 domain</keyword>
<keyword evidence="8 13" id="KW-0238">DNA-binding</keyword>
<sequence>MAQWGLITKLLPYMSTESIDDLYPQATFPIYVRYLLADWIERQRWEDFELEKVELQLQAQTMLDQIIIYLRTQAERETNMVEKVRLNHTCSNMKVLSHSAYGLIALKLHCLAFQEMFRQQALKFGVMVRDILRKERLLVNNPAANHLHVAQSPSREQTTPNTPATKMNDVDDLVYRVLYVQDCRQKIHQLQEDLNWERQNFESMQSPTQQNGLDPQNTEFQKLQNKLQQLEFNLKSMATLLQEAVDSLVQCQARLIHKLKDWRWAQHQATIGHPFDDNLGPLQTWCEQLLGLNGKLRQEGILTRSPIPELQEKLAGLQQALIESSLLVDKQPPQVIKTQSKFSTTVRYLLGEKVAPGKPVVLKAQIITEAQARSLNQLGTIPSENVGELINNSAILENNPTSKSTCATFRNMSVKKIKRADRKGTESVTEEKFALLFSTEITITGCDTPYRIQMISVPVVVIVHGSQENNAMATVIWDCAFSESDRIPFVVPDRVPWKLMCVTLNSKFMSEVQTQHCLNTCNLHFLAQKIFDQPDISGDFSQMMVSWAQFNKEVLPGRQFTFWQWFEGAMELTKKHLKAYWSEGVIFGFIGKQHLHLILKESPNGTFLLRFSDSEIGGITIAYVAANEHGGRKIQNIQPFSKRDLEIRCLGNRIGDIENLAFLYPEFPKREIFEKYYTDPPSTEGGYIGARLQTRVDVEDVSSMTPRSEIQEMSPQLITPM</sequence>
<name>A0AA47N9W1_MERPO</name>
<feature type="region of interest" description="Disordered" evidence="15">
    <location>
        <begin position="702"/>
        <end position="721"/>
    </location>
</feature>
<dbReference type="PROSITE" id="PS50001">
    <property type="entry name" value="SH2"/>
    <property type="match status" value="1"/>
</dbReference>
<keyword evidence="7 13" id="KW-0805">Transcription regulation</keyword>
<evidence type="ECO:0000256" key="8">
    <source>
        <dbReference type="ARBA" id="ARBA00023125"/>
    </source>
</evidence>
<dbReference type="InterPro" id="IPR012345">
    <property type="entry name" value="STAT_TF_DNA-bd_N"/>
</dbReference>
<comment type="subcellular location">
    <subcellularLocation>
        <location evidence="2 13">Cytoplasm</location>
    </subcellularLocation>
    <subcellularLocation>
        <location evidence="1 13">Nucleus</location>
    </subcellularLocation>
</comment>
<dbReference type="FunFam" id="2.60.40.630:FF:000003">
    <property type="entry name" value="Signal transducer and transcription activator 6"/>
    <property type="match status" value="1"/>
</dbReference>
<dbReference type="InterPro" id="IPR001217">
    <property type="entry name" value="STAT"/>
</dbReference>
<evidence type="ECO:0000256" key="4">
    <source>
        <dbReference type="ARBA" id="ARBA00022490"/>
    </source>
</evidence>
<accession>A0AA47N9W1</accession>
<organism evidence="17 18">
    <name type="scientific">Merluccius polli</name>
    <name type="common">Benguela hake</name>
    <name type="synonym">Merluccius cadenati</name>
    <dbReference type="NCBI Taxonomy" id="89951"/>
    <lineage>
        <taxon>Eukaryota</taxon>
        <taxon>Metazoa</taxon>
        <taxon>Chordata</taxon>
        <taxon>Craniata</taxon>
        <taxon>Vertebrata</taxon>
        <taxon>Euteleostomi</taxon>
        <taxon>Actinopterygii</taxon>
        <taxon>Neopterygii</taxon>
        <taxon>Teleostei</taxon>
        <taxon>Neoteleostei</taxon>
        <taxon>Acanthomorphata</taxon>
        <taxon>Zeiogadaria</taxon>
        <taxon>Gadariae</taxon>
        <taxon>Gadiformes</taxon>
        <taxon>Gadoidei</taxon>
        <taxon>Merlucciidae</taxon>
        <taxon>Merluccius</taxon>
    </lineage>
</organism>
<evidence type="ECO:0000313" key="17">
    <source>
        <dbReference type="EMBL" id="KAK0154286.1"/>
    </source>
</evidence>
<dbReference type="Proteomes" id="UP001174136">
    <property type="component" value="Unassembled WGS sequence"/>
</dbReference>
<keyword evidence="18" id="KW-1185">Reference proteome</keyword>
<dbReference type="SUPFAM" id="SSF48092">
    <property type="entry name" value="Transcription factor STAT-4 N-domain"/>
    <property type="match status" value="1"/>
</dbReference>
<dbReference type="InterPro" id="IPR036535">
    <property type="entry name" value="STAT_N_sf"/>
</dbReference>
<dbReference type="Gene3D" id="3.30.505.10">
    <property type="entry name" value="SH2 domain"/>
    <property type="match status" value="1"/>
</dbReference>
<keyword evidence="4 13" id="KW-0963">Cytoplasm</keyword>
<dbReference type="Gene3D" id="1.10.238.10">
    <property type="entry name" value="EF-hand"/>
    <property type="match status" value="1"/>
</dbReference>
<evidence type="ECO:0000313" key="18">
    <source>
        <dbReference type="Proteomes" id="UP001174136"/>
    </source>
</evidence>